<dbReference type="Gene3D" id="1.10.630.10">
    <property type="entry name" value="Cytochrome P450"/>
    <property type="match status" value="1"/>
</dbReference>
<dbReference type="InterPro" id="IPR050196">
    <property type="entry name" value="Cytochrome_P450_Monoox"/>
</dbReference>
<keyword evidence="10" id="KW-1133">Transmembrane helix</keyword>
<dbReference type="EMBL" id="OR117237">
    <property type="protein sequence ID" value="WIM41677.1"/>
    <property type="molecule type" value="mRNA"/>
</dbReference>
<feature type="binding site" description="axial binding residue" evidence="8">
    <location>
        <position position="470"/>
    </location>
    <ligand>
        <name>heme</name>
        <dbReference type="ChEBI" id="CHEBI:30413"/>
    </ligand>
    <ligandPart>
        <name>Fe</name>
        <dbReference type="ChEBI" id="CHEBI:18248"/>
    </ligandPart>
</feature>
<evidence type="ECO:0000256" key="1">
    <source>
        <dbReference type="ARBA" id="ARBA00001971"/>
    </source>
</evidence>
<dbReference type="PANTHER" id="PTHR24291:SF50">
    <property type="entry name" value="BIFUNCTIONAL ALBAFLAVENONE MONOOXYGENASE_TERPENE SYNTHASE"/>
    <property type="match status" value="1"/>
</dbReference>
<evidence type="ECO:0000256" key="3">
    <source>
        <dbReference type="ARBA" id="ARBA00022617"/>
    </source>
</evidence>
<dbReference type="SUPFAM" id="SSF48264">
    <property type="entry name" value="Cytochrome P450"/>
    <property type="match status" value="1"/>
</dbReference>
<dbReference type="InterPro" id="IPR017972">
    <property type="entry name" value="Cyt_P450_CS"/>
</dbReference>
<keyword evidence="7 9" id="KW-0503">Monooxygenase</keyword>
<dbReference type="GO" id="GO:0020037">
    <property type="term" value="F:heme binding"/>
    <property type="evidence" value="ECO:0007669"/>
    <property type="project" value="InterPro"/>
</dbReference>
<dbReference type="GO" id="GO:0004497">
    <property type="term" value="F:monooxygenase activity"/>
    <property type="evidence" value="ECO:0007669"/>
    <property type="project" value="UniProtKB-KW"/>
</dbReference>
<reference evidence="11" key="1">
    <citation type="submission" date="2023-06" db="EMBL/GenBank/DDBJ databases">
        <title>Identification of Cytochrome P450s in Maconellicoccus hirsutus.</title>
        <authorList>
            <person name="Selvamani S.B."/>
            <person name="Negi N."/>
            <person name="Nagarjuna Reddy K.V."/>
            <person name="Ramasamy G.G."/>
        </authorList>
    </citation>
    <scope>NUCLEOTIDE SEQUENCE</scope>
</reference>
<evidence type="ECO:0000256" key="5">
    <source>
        <dbReference type="ARBA" id="ARBA00023002"/>
    </source>
</evidence>
<dbReference type="AlphaFoldDB" id="A0AAT9UUV6"/>
<keyword evidence="5 9" id="KW-0560">Oxidoreductase</keyword>
<evidence type="ECO:0000256" key="4">
    <source>
        <dbReference type="ARBA" id="ARBA00022723"/>
    </source>
</evidence>
<proteinExistence type="evidence at transcript level"/>
<evidence type="ECO:0000256" key="6">
    <source>
        <dbReference type="ARBA" id="ARBA00023004"/>
    </source>
</evidence>
<evidence type="ECO:0000256" key="10">
    <source>
        <dbReference type="SAM" id="Phobius"/>
    </source>
</evidence>
<keyword evidence="6 8" id="KW-0408">Iron</keyword>
<comment type="similarity">
    <text evidence="2 9">Belongs to the cytochrome P450 family.</text>
</comment>
<dbReference type="PRINTS" id="PR00463">
    <property type="entry name" value="EP450I"/>
</dbReference>
<keyword evidence="3 8" id="KW-0349">Heme</keyword>
<evidence type="ECO:0000256" key="7">
    <source>
        <dbReference type="ARBA" id="ARBA00023033"/>
    </source>
</evidence>
<dbReference type="GO" id="GO:0016705">
    <property type="term" value="F:oxidoreductase activity, acting on paired donors, with incorporation or reduction of molecular oxygen"/>
    <property type="evidence" value="ECO:0007669"/>
    <property type="project" value="InterPro"/>
</dbReference>
<dbReference type="InterPro" id="IPR002401">
    <property type="entry name" value="Cyt_P450_E_grp-I"/>
</dbReference>
<dbReference type="InterPro" id="IPR001128">
    <property type="entry name" value="Cyt_P450"/>
</dbReference>
<protein>
    <submittedName>
        <fullName evidence="11">Cytochrome P450 3638D3</fullName>
    </submittedName>
</protein>
<feature type="transmembrane region" description="Helical" evidence="10">
    <location>
        <begin position="24"/>
        <end position="45"/>
    </location>
</feature>
<name>A0AAT9UUV6_MACHI</name>
<dbReference type="GO" id="GO:0005506">
    <property type="term" value="F:iron ion binding"/>
    <property type="evidence" value="ECO:0007669"/>
    <property type="project" value="InterPro"/>
</dbReference>
<organism evidence="11">
    <name type="scientific">Maconellicoccus hirsutus</name>
    <name type="common">Pink hibiscus mealybug</name>
    <dbReference type="NCBI Taxonomy" id="177089"/>
    <lineage>
        <taxon>Eukaryota</taxon>
        <taxon>Metazoa</taxon>
        <taxon>Ecdysozoa</taxon>
        <taxon>Arthropoda</taxon>
        <taxon>Hexapoda</taxon>
        <taxon>Insecta</taxon>
        <taxon>Pterygota</taxon>
        <taxon>Neoptera</taxon>
        <taxon>Paraneoptera</taxon>
        <taxon>Hemiptera</taxon>
        <taxon>Sternorrhyncha</taxon>
        <taxon>Coccoidea</taxon>
        <taxon>Pseudococcidae</taxon>
        <taxon>Maconellicoccus</taxon>
    </lineage>
</organism>
<keyword evidence="4 8" id="KW-0479">Metal-binding</keyword>
<feature type="transmembrane region" description="Helical" evidence="10">
    <location>
        <begin position="57"/>
        <end position="76"/>
    </location>
</feature>
<evidence type="ECO:0000256" key="9">
    <source>
        <dbReference type="RuleBase" id="RU000461"/>
    </source>
</evidence>
<keyword evidence="10" id="KW-0472">Membrane</keyword>
<dbReference type="PROSITE" id="PS00086">
    <property type="entry name" value="CYTOCHROME_P450"/>
    <property type="match status" value="1"/>
</dbReference>
<sequence>MASSFIINSIKNSSMNSNSLCWKILATIALMVLCYAILCMSMYKWRTRRIRRMLNSFYAISGLPIIGSLYLVTGNLRERFEKLFVLFKQYRDKAPVVAWVLHIPVVVIGKYDHIQTVLGKSHKRNLFGIWEMTFGDSMFSLQGEKWRKSRRIITPAFSPTMMQQYLPVLNEHSKFLTRKLASLSDTDETFDISHYVCSMNLDTITKNMTGYELGSLKNGITEFQTALPKTTQMESMRLSFPLLFPDFMYKIYLLISGNYKLYETVHRLPRQIIQDKLSKESAYKHEHHENIHNSEATSTKTLLDLLLKAHNADNTFTKKHVQAEILNMIALGFESTTLTVSFVLLMLAMYPEIQKKVYEEIRTIYKDDDEEVNIEDMKELVYLEQCINETLRKFTVVPMTFREHDEDIVLDDKKVIPANCRVLVGFYGAHHDKRIFPNADEWDPEHFAPDAIASQNKQVFFPFGCGIRSCIGAKYAMMSIKIQLVHLLRSYRFTTDMKMQDIHLTVDVALRNDSGYWLKLWSRKEIYENGIKHEA</sequence>
<comment type="cofactor">
    <cofactor evidence="1 8">
        <name>heme</name>
        <dbReference type="ChEBI" id="CHEBI:30413"/>
    </cofactor>
</comment>
<evidence type="ECO:0000256" key="2">
    <source>
        <dbReference type="ARBA" id="ARBA00010617"/>
    </source>
</evidence>
<dbReference type="PANTHER" id="PTHR24291">
    <property type="entry name" value="CYTOCHROME P450 FAMILY 4"/>
    <property type="match status" value="1"/>
</dbReference>
<evidence type="ECO:0000313" key="11">
    <source>
        <dbReference type="EMBL" id="WIM41677.1"/>
    </source>
</evidence>
<evidence type="ECO:0000256" key="8">
    <source>
        <dbReference type="PIRSR" id="PIRSR602401-1"/>
    </source>
</evidence>
<dbReference type="InterPro" id="IPR036396">
    <property type="entry name" value="Cyt_P450_sf"/>
</dbReference>
<keyword evidence="10" id="KW-0812">Transmembrane</keyword>
<dbReference type="PRINTS" id="PR00385">
    <property type="entry name" value="P450"/>
</dbReference>
<dbReference type="Pfam" id="PF00067">
    <property type="entry name" value="p450"/>
    <property type="match status" value="1"/>
</dbReference>
<accession>A0AAT9UUV6</accession>